<proteinExistence type="predicted"/>
<dbReference type="EMBL" id="JANBUP010000166">
    <property type="protein sequence ID" value="KAJ2812724.1"/>
    <property type="molecule type" value="Genomic_DNA"/>
</dbReference>
<accession>A0ACC1LQ59</accession>
<evidence type="ECO:0000313" key="1">
    <source>
        <dbReference type="EMBL" id="KAJ2812724.1"/>
    </source>
</evidence>
<name>A0ACC1LQ59_9FUNG</name>
<sequence length="133" mass="14688">MSALEEATRRRKERLREMFSAQQKTDSTDAATIPTSEDTSNTVLTVEESVNGIVENTLATQREESQRTDLDIAAIAPKRANWDLKRDLQKQLDALKPLNDAAIADLVRKRVQASTDADGLADAVEAHVRSAQL</sequence>
<keyword evidence="2" id="KW-1185">Reference proteome</keyword>
<protein>
    <submittedName>
        <fullName evidence="1">Uncharacterized protein</fullName>
    </submittedName>
</protein>
<dbReference type="Proteomes" id="UP001140096">
    <property type="component" value="Unassembled WGS sequence"/>
</dbReference>
<evidence type="ECO:0000313" key="2">
    <source>
        <dbReference type="Proteomes" id="UP001140096"/>
    </source>
</evidence>
<reference evidence="1" key="1">
    <citation type="submission" date="2022-07" db="EMBL/GenBank/DDBJ databases">
        <title>Phylogenomic reconstructions and comparative analyses of Kickxellomycotina fungi.</title>
        <authorList>
            <person name="Reynolds N.K."/>
            <person name="Stajich J.E."/>
            <person name="Barry K."/>
            <person name="Grigoriev I.V."/>
            <person name="Crous P."/>
            <person name="Smith M.E."/>
        </authorList>
    </citation>
    <scope>NUCLEOTIDE SEQUENCE</scope>
    <source>
        <strain evidence="1">CBS 102833</strain>
    </source>
</reference>
<gene>
    <name evidence="1" type="ORF">H4S07_001196</name>
</gene>
<comment type="caution">
    <text evidence="1">The sequence shown here is derived from an EMBL/GenBank/DDBJ whole genome shotgun (WGS) entry which is preliminary data.</text>
</comment>
<organism evidence="1 2">
    <name type="scientific">Coemansia furcata</name>
    <dbReference type="NCBI Taxonomy" id="417177"/>
    <lineage>
        <taxon>Eukaryota</taxon>
        <taxon>Fungi</taxon>
        <taxon>Fungi incertae sedis</taxon>
        <taxon>Zoopagomycota</taxon>
        <taxon>Kickxellomycotina</taxon>
        <taxon>Kickxellomycetes</taxon>
        <taxon>Kickxellales</taxon>
        <taxon>Kickxellaceae</taxon>
        <taxon>Coemansia</taxon>
    </lineage>
</organism>